<dbReference type="EMBL" id="JAPNKE010000002">
    <property type="protein sequence ID" value="MCY1012270.1"/>
    <property type="molecule type" value="Genomic_DNA"/>
</dbReference>
<dbReference type="SUPFAM" id="SSF53822">
    <property type="entry name" value="Periplasmic binding protein-like I"/>
    <property type="match status" value="1"/>
</dbReference>
<dbReference type="InterPro" id="IPR051010">
    <property type="entry name" value="BCAA_transport"/>
</dbReference>
<dbReference type="Gene3D" id="3.40.50.2300">
    <property type="match status" value="2"/>
</dbReference>
<gene>
    <name evidence="7" type="ORF">OV079_43400</name>
</gene>
<dbReference type="InterPro" id="IPR028082">
    <property type="entry name" value="Peripla_BP_I"/>
</dbReference>
<keyword evidence="4" id="KW-0472">Membrane</keyword>
<dbReference type="Pfam" id="PF01094">
    <property type="entry name" value="ANF_receptor"/>
    <property type="match status" value="1"/>
</dbReference>
<protein>
    <submittedName>
        <fullName evidence="7">ABC transporter substrate-binding protein</fullName>
    </submittedName>
</protein>
<dbReference type="RefSeq" id="WP_267775624.1">
    <property type="nucleotide sequence ID" value="NZ_JAPNKE010000002.1"/>
</dbReference>
<name>A0A9X3EZC4_9BACT</name>
<evidence type="ECO:0000256" key="5">
    <source>
        <dbReference type="SAM" id="SignalP"/>
    </source>
</evidence>
<organism evidence="7 8">
    <name type="scientific">Nannocystis pusilla</name>
    <dbReference type="NCBI Taxonomy" id="889268"/>
    <lineage>
        <taxon>Bacteria</taxon>
        <taxon>Pseudomonadati</taxon>
        <taxon>Myxococcota</taxon>
        <taxon>Polyangia</taxon>
        <taxon>Nannocystales</taxon>
        <taxon>Nannocystaceae</taxon>
        <taxon>Nannocystis</taxon>
    </lineage>
</organism>
<comment type="subcellular location">
    <subcellularLocation>
        <location evidence="1">Membrane</location>
    </subcellularLocation>
</comment>
<reference evidence="7" key="1">
    <citation type="submission" date="2022-11" db="EMBL/GenBank/DDBJ databases">
        <title>Minimal conservation of predation-associated metabolite biosynthetic gene clusters underscores biosynthetic potential of Myxococcota including descriptions for ten novel species: Archangium lansinium sp. nov., Myxococcus landrumus sp. nov., Nannocystis bai.</title>
        <authorList>
            <person name="Ahearne A."/>
            <person name="Stevens C."/>
            <person name="Phillips K."/>
        </authorList>
    </citation>
    <scope>NUCLEOTIDE SEQUENCE</scope>
    <source>
        <strain evidence="7">Na p29</strain>
    </source>
</reference>
<evidence type="ECO:0000313" key="8">
    <source>
        <dbReference type="Proteomes" id="UP001150924"/>
    </source>
</evidence>
<feature type="chain" id="PRO_5040816415" evidence="5">
    <location>
        <begin position="19"/>
        <end position="487"/>
    </location>
</feature>
<dbReference type="PANTHER" id="PTHR30483:SF6">
    <property type="entry name" value="PERIPLASMIC BINDING PROTEIN OF ABC TRANSPORTER FOR NATURAL AMINO ACIDS"/>
    <property type="match status" value="1"/>
</dbReference>
<keyword evidence="3" id="KW-1133">Transmembrane helix</keyword>
<evidence type="ECO:0000313" key="7">
    <source>
        <dbReference type="EMBL" id="MCY1012270.1"/>
    </source>
</evidence>
<feature type="domain" description="Receptor ligand binding region" evidence="6">
    <location>
        <begin position="104"/>
        <end position="455"/>
    </location>
</feature>
<feature type="signal peptide" evidence="5">
    <location>
        <begin position="1"/>
        <end position="18"/>
    </location>
</feature>
<evidence type="ECO:0000256" key="2">
    <source>
        <dbReference type="ARBA" id="ARBA00022692"/>
    </source>
</evidence>
<dbReference type="InterPro" id="IPR001828">
    <property type="entry name" value="ANF_lig-bd_rcpt"/>
</dbReference>
<dbReference type="Proteomes" id="UP001150924">
    <property type="component" value="Unassembled WGS sequence"/>
</dbReference>
<evidence type="ECO:0000256" key="4">
    <source>
        <dbReference type="ARBA" id="ARBA00023136"/>
    </source>
</evidence>
<dbReference type="GO" id="GO:0016020">
    <property type="term" value="C:membrane"/>
    <property type="evidence" value="ECO:0007669"/>
    <property type="project" value="UniProtKB-SubCell"/>
</dbReference>
<comment type="caution">
    <text evidence="7">The sequence shown here is derived from an EMBL/GenBank/DDBJ whole genome shotgun (WGS) entry which is preliminary data.</text>
</comment>
<keyword evidence="2" id="KW-0812">Transmembrane</keyword>
<keyword evidence="5" id="KW-0732">Signal</keyword>
<evidence type="ECO:0000259" key="6">
    <source>
        <dbReference type="Pfam" id="PF01094"/>
    </source>
</evidence>
<dbReference type="PANTHER" id="PTHR30483">
    <property type="entry name" value="LEUCINE-SPECIFIC-BINDING PROTEIN"/>
    <property type="match status" value="1"/>
</dbReference>
<proteinExistence type="predicted"/>
<evidence type="ECO:0000256" key="1">
    <source>
        <dbReference type="ARBA" id="ARBA00004370"/>
    </source>
</evidence>
<dbReference type="PROSITE" id="PS51257">
    <property type="entry name" value="PROKAR_LIPOPROTEIN"/>
    <property type="match status" value="1"/>
</dbReference>
<evidence type="ECO:0000256" key="3">
    <source>
        <dbReference type="ARBA" id="ARBA00022989"/>
    </source>
</evidence>
<accession>A0A9X3EZC4</accession>
<dbReference type="AlphaFoldDB" id="A0A9X3EZC4"/>
<sequence length="487" mass="52422">MQHLLSRRVGPASSVAFAAVLGCSAVSSVDYAPCSSSADCRGAFGLGYACGEQALCEKLEGFERCEEVYPVDLLEAPEKYRDAIVFGSLFDHTESTGDRVLVNAATLAVMEANMSGLGDRSFAIVHCDYQENAKIDDLTSEEAAVEAAKYLVDQLGTPAIVGPGTSGLAEAVYKELAKSEHAERTLIVSPSATSPSLTSIDTDKPGLFWRTAPPDSVLGAKLAQYMEDEVITNAVVVYEGNTYGKGLAIELQKNFEDKIELDEYQDPSEIPTKVVEIANGAGTPDNFAIVFIASDVAQVTSFLNAAAANPFYADPEVKLFFGDTAYNGDVIKQTQLKAAALYPNVRGVFPGEPTARQVFKFFNTTYNATFPELATDASYSSHTYDATWLAIYGAAWSYFQNDQKIEGPAMAEGLTKISAGETYDVVSTTWNGIKTAFKAKRSINVSGASGELDYDPMTEETTAPVIRWTIVSDGGSGFRFDTVMEEM</sequence>
<keyword evidence="8" id="KW-1185">Reference proteome</keyword>